<keyword evidence="10" id="KW-1185">Reference proteome</keyword>
<feature type="non-terminal residue" evidence="9">
    <location>
        <position position="1"/>
    </location>
</feature>
<feature type="domain" description="Palmitoyltransferase DHHC" evidence="8">
    <location>
        <begin position="121"/>
        <end position="246"/>
    </location>
</feature>
<dbReference type="PROSITE" id="PS50216">
    <property type="entry name" value="DHHC"/>
    <property type="match status" value="1"/>
</dbReference>
<reference evidence="9 10" key="1">
    <citation type="submission" date="2014-03" db="EMBL/GenBank/DDBJ databases">
        <title>Draft genome of the hookworm Oesophagostomum dentatum.</title>
        <authorList>
            <person name="Mitreva M."/>
        </authorList>
    </citation>
    <scope>NUCLEOTIDE SEQUENCE [LARGE SCALE GENOMIC DNA]</scope>
    <source>
        <strain evidence="9 10">OD-Hann</strain>
    </source>
</reference>
<keyword evidence="4 7" id="KW-1133">Transmembrane helix</keyword>
<gene>
    <name evidence="9" type="ORF">OESDEN_16541</name>
</gene>
<evidence type="ECO:0000259" key="8">
    <source>
        <dbReference type="Pfam" id="PF01529"/>
    </source>
</evidence>
<dbReference type="AlphaFoldDB" id="A0A0B1SJQ9"/>
<accession>A0A0B1SJQ9</accession>
<dbReference type="OrthoDB" id="9909019at2759"/>
<evidence type="ECO:0000313" key="10">
    <source>
        <dbReference type="Proteomes" id="UP000053660"/>
    </source>
</evidence>
<dbReference type="GO" id="GO:0019706">
    <property type="term" value="F:protein-cysteine S-palmitoyltransferase activity"/>
    <property type="evidence" value="ECO:0007669"/>
    <property type="project" value="UniProtKB-EC"/>
</dbReference>
<dbReference type="Pfam" id="PF01529">
    <property type="entry name" value="DHHC"/>
    <property type="match status" value="1"/>
</dbReference>
<protein>
    <recommendedName>
        <fullName evidence="7">Palmitoyltransferase</fullName>
        <ecNumber evidence="7">2.3.1.225</ecNumber>
    </recommendedName>
</protein>
<dbReference type="EMBL" id="KN571913">
    <property type="protein sequence ID" value="KHJ83757.1"/>
    <property type="molecule type" value="Genomic_DNA"/>
</dbReference>
<dbReference type="PANTHER" id="PTHR12246">
    <property type="entry name" value="PALMITOYLTRANSFERASE ZDHHC16"/>
    <property type="match status" value="1"/>
</dbReference>
<dbReference type="InterPro" id="IPR039859">
    <property type="entry name" value="PFA4/ZDH16/20/ERF2-like"/>
</dbReference>
<sequence length="317" mass="36186">KILSFYESVNLSIYVYLIVVCGYFLQSSLQATLYICIYLSLAFMAIWSLTAAILFGVARIPPSWAVPPEVDEKLRNCTPFENGRYVVDKSTPEQTVQQHRILTTIAAELGVVQAECDQAGRNKYCYICKMLKPDRSHHCSSCGKCVIKFDHHCPWINQCVNHANYKPFLLYILYSTITVAWFVVSSLECFVRFIINKNFLEDAIPLSQLILVMGTYGVFGYYPLGEMLIFHFGLLTINETTCEQAKPAVLKFDFKADYNMGKMNNFKQVFGWGLWLFPLITSAEDGMHYQIRYVDPANQLRYKRVIQNLSASAVTGV</sequence>
<comment type="domain">
    <text evidence="7">The DHHC domain is required for palmitoyltransferase activity.</text>
</comment>
<evidence type="ECO:0000256" key="7">
    <source>
        <dbReference type="RuleBase" id="RU079119"/>
    </source>
</evidence>
<feature type="transmembrane region" description="Helical" evidence="7">
    <location>
        <begin position="206"/>
        <end position="224"/>
    </location>
</feature>
<keyword evidence="3 7" id="KW-0812">Transmembrane</keyword>
<comment type="similarity">
    <text evidence="7">Belongs to the DHHC palmitoyltransferase family.</text>
</comment>
<keyword evidence="6 7" id="KW-0012">Acyltransferase</keyword>
<keyword evidence="2 7" id="KW-0808">Transferase</keyword>
<keyword evidence="5 7" id="KW-0472">Membrane</keyword>
<evidence type="ECO:0000256" key="6">
    <source>
        <dbReference type="ARBA" id="ARBA00023315"/>
    </source>
</evidence>
<dbReference type="InterPro" id="IPR001594">
    <property type="entry name" value="Palmitoyltrfase_DHHC"/>
</dbReference>
<evidence type="ECO:0000256" key="4">
    <source>
        <dbReference type="ARBA" id="ARBA00022989"/>
    </source>
</evidence>
<feature type="transmembrane region" description="Helical" evidence="7">
    <location>
        <begin position="31"/>
        <end position="55"/>
    </location>
</feature>
<evidence type="ECO:0000256" key="3">
    <source>
        <dbReference type="ARBA" id="ARBA00022692"/>
    </source>
</evidence>
<evidence type="ECO:0000256" key="1">
    <source>
        <dbReference type="ARBA" id="ARBA00004141"/>
    </source>
</evidence>
<dbReference type="EC" id="2.3.1.225" evidence="7"/>
<name>A0A0B1SJQ9_OESDE</name>
<proteinExistence type="inferred from homology"/>
<dbReference type="GO" id="GO:0016020">
    <property type="term" value="C:membrane"/>
    <property type="evidence" value="ECO:0007669"/>
    <property type="project" value="UniProtKB-SubCell"/>
</dbReference>
<evidence type="ECO:0000256" key="5">
    <source>
        <dbReference type="ARBA" id="ARBA00023136"/>
    </source>
</evidence>
<dbReference type="Proteomes" id="UP000053660">
    <property type="component" value="Unassembled WGS sequence"/>
</dbReference>
<evidence type="ECO:0000313" key="9">
    <source>
        <dbReference type="EMBL" id="KHJ83757.1"/>
    </source>
</evidence>
<comment type="catalytic activity">
    <reaction evidence="7">
        <text>L-cysteinyl-[protein] + hexadecanoyl-CoA = S-hexadecanoyl-L-cysteinyl-[protein] + CoA</text>
        <dbReference type="Rhea" id="RHEA:36683"/>
        <dbReference type="Rhea" id="RHEA-COMP:10131"/>
        <dbReference type="Rhea" id="RHEA-COMP:11032"/>
        <dbReference type="ChEBI" id="CHEBI:29950"/>
        <dbReference type="ChEBI" id="CHEBI:57287"/>
        <dbReference type="ChEBI" id="CHEBI:57379"/>
        <dbReference type="ChEBI" id="CHEBI:74151"/>
        <dbReference type="EC" id="2.3.1.225"/>
    </reaction>
</comment>
<comment type="subcellular location">
    <subcellularLocation>
        <location evidence="1">Membrane</location>
        <topology evidence="1">Multi-pass membrane protein</topology>
    </subcellularLocation>
</comment>
<feature type="transmembrane region" description="Helical" evidence="7">
    <location>
        <begin position="168"/>
        <end position="194"/>
    </location>
</feature>
<evidence type="ECO:0000256" key="2">
    <source>
        <dbReference type="ARBA" id="ARBA00022679"/>
    </source>
</evidence>
<feature type="transmembrane region" description="Helical" evidence="7">
    <location>
        <begin position="7"/>
        <end position="25"/>
    </location>
</feature>
<organism evidence="9 10">
    <name type="scientific">Oesophagostomum dentatum</name>
    <name type="common">Nodular worm</name>
    <dbReference type="NCBI Taxonomy" id="61180"/>
    <lineage>
        <taxon>Eukaryota</taxon>
        <taxon>Metazoa</taxon>
        <taxon>Ecdysozoa</taxon>
        <taxon>Nematoda</taxon>
        <taxon>Chromadorea</taxon>
        <taxon>Rhabditida</taxon>
        <taxon>Rhabditina</taxon>
        <taxon>Rhabditomorpha</taxon>
        <taxon>Strongyloidea</taxon>
        <taxon>Strongylidae</taxon>
        <taxon>Oesophagostomum</taxon>
    </lineage>
</organism>